<dbReference type="InterPro" id="IPR002893">
    <property type="entry name" value="Znf_MYND"/>
</dbReference>
<accession>A0A0G4GI42</accession>
<sequence>MVQTFGSESGGGFGGNLAVLLHDLGRYDEADDWSAACTASKSLIRDSSNSEAVLRHANRLYQKAENEQGKDGGDLAQAKKDREEAVRLVWELLRNRLDKLTNATTQDEQSFKRAAELLAVWEEGLKVRVKEEYGLPGCIHSSTTAKMSVCARCKQVAYCGHQYQKQHWKEHKKTCSPSEIVQAAAEAKKGMLEESE</sequence>
<protein>
    <recommendedName>
        <fullName evidence="5">MYND-type domain-containing protein</fullName>
    </recommendedName>
</protein>
<dbReference type="VEuPathDB" id="CryptoDB:Cvel_4737"/>
<proteinExistence type="predicted"/>
<evidence type="ECO:0000256" key="2">
    <source>
        <dbReference type="ARBA" id="ARBA00022771"/>
    </source>
</evidence>
<dbReference type="EMBL" id="CDMZ01001237">
    <property type="protein sequence ID" value="CEM29443.1"/>
    <property type="molecule type" value="Genomic_DNA"/>
</dbReference>
<name>A0A0G4GI42_9ALVE</name>
<dbReference type="AlphaFoldDB" id="A0A0G4GI42"/>
<evidence type="ECO:0000313" key="6">
    <source>
        <dbReference type="EMBL" id="CEM29443.1"/>
    </source>
</evidence>
<dbReference type="SUPFAM" id="SSF144232">
    <property type="entry name" value="HIT/MYND zinc finger-like"/>
    <property type="match status" value="1"/>
</dbReference>
<evidence type="ECO:0000256" key="4">
    <source>
        <dbReference type="PROSITE-ProRule" id="PRU00134"/>
    </source>
</evidence>
<evidence type="ECO:0000259" key="5">
    <source>
        <dbReference type="PROSITE" id="PS50865"/>
    </source>
</evidence>
<dbReference type="PROSITE" id="PS50865">
    <property type="entry name" value="ZF_MYND_2"/>
    <property type="match status" value="1"/>
</dbReference>
<keyword evidence="3" id="KW-0862">Zinc</keyword>
<evidence type="ECO:0000256" key="3">
    <source>
        <dbReference type="ARBA" id="ARBA00022833"/>
    </source>
</evidence>
<dbReference type="Gene3D" id="6.10.140.2220">
    <property type="match status" value="1"/>
</dbReference>
<dbReference type="GO" id="GO:0008270">
    <property type="term" value="F:zinc ion binding"/>
    <property type="evidence" value="ECO:0007669"/>
    <property type="project" value="UniProtKB-KW"/>
</dbReference>
<keyword evidence="1" id="KW-0479">Metal-binding</keyword>
<organism evidence="6">
    <name type="scientific">Chromera velia CCMP2878</name>
    <dbReference type="NCBI Taxonomy" id="1169474"/>
    <lineage>
        <taxon>Eukaryota</taxon>
        <taxon>Sar</taxon>
        <taxon>Alveolata</taxon>
        <taxon>Colpodellida</taxon>
        <taxon>Chromeraceae</taxon>
        <taxon>Chromera</taxon>
    </lineage>
</organism>
<gene>
    <name evidence="6" type="ORF">Cvel_4737</name>
</gene>
<feature type="domain" description="MYND-type" evidence="5">
    <location>
        <begin position="138"/>
        <end position="175"/>
    </location>
</feature>
<reference evidence="6" key="1">
    <citation type="submission" date="2014-11" db="EMBL/GenBank/DDBJ databases">
        <authorList>
            <person name="Otto D Thomas"/>
            <person name="Naeem Raeece"/>
        </authorList>
    </citation>
    <scope>NUCLEOTIDE SEQUENCE</scope>
</reference>
<dbReference type="Pfam" id="PF01753">
    <property type="entry name" value="zf-MYND"/>
    <property type="match status" value="1"/>
</dbReference>
<keyword evidence="2 4" id="KW-0863">Zinc-finger</keyword>
<evidence type="ECO:0000256" key="1">
    <source>
        <dbReference type="ARBA" id="ARBA00022723"/>
    </source>
</evidence>